<reference evidence="1" key="2">
    <citation type="journal article" date="2015" name="Data Brief">
        <title>Shoot transcriptome of the giant reed, Arundo donax.</title>
        <authorList>
            <person name="Barrero R.A."/>
            <person name="Guerrero F.D."/>
            <person name="Moolhuijzen P."/>
            <person name="Goolsby J.A."/>
            <person name="Tidwell J."/>
            <person name="Bellgard S.E."/>
            <person name="Bellgard M.I."/>
        </authorList>
    </citation>
    <scope>NUCLEOTIDE SEQUENCE</scope>
    <source>
        <tissue evidence="1">Shoot tissue taken approximately 20 cm above the soil surface</tissue>
    </source>
</reference>
<evidence type="ECO:0000313" key="1">
    <source>
        <dbReference type="EMBL" id="JAE01894.1"/>
    </source>
</evidence>
<name>A0A0A9ESA5_ARUDO</name>
<dbReference type="AlphaFoldDB" id="A0A0A9ESA5"/>
<protein>
    <submittedName>
        <fullName evidence="1">Uncharacterized protein</fullName>
    </submittedName>
</protein>
<organism evidence="1">
    <name type="scientific">Arundo donax</name>
    <name type="common">Giant reed</name>
    <name type="synonym">Donax arundinaceus</name>
    <dbReference type="NCBI Taxonomy" id="35708"/>
    <lineage>
        <taxon>Eukaryota</taxon>
        <taxon>Viridiplantae</taxon>
        <taxon>Streptophyta</taxon>
        <taxon>Embryophyta</taxon>
        <taxon>Tracheophyta</taxon>
        <taxon>Spermatophyta</taxon>
        <taxon>Magnoliopsida</taxon>
        <taxon>Liliopsida</taxon>
        <taxon>Poales</taxon>
        <taxon>Poaceae</taxon>
        <taxon>PACMAD clade</taxon>
        <taxon>Arundinoideae</taxon>
        <taxon>Arundineae</taxon>
        <taxon>Arundo</taxon>
    </lineage>
</organism>
<dbReference type="EMBL" id="GBRH01196002">
    <property type="protein sequence ID" value="JAE01894.1"/>
    <property type="molecule type" value="Transcribed_RNA"/>
</dbReference>
<proteinExistence type="predicted"/>
<sequence length="18" mass="2165">MLCLTYGKVMIPQFFYPI</sequence>
<accession>A0A0A9ESA5</accession>
<reference evidence="1" key="1">
    <citation type="submission" date="2014-09" db="EMBL/GenBank/DDBJ databases">
        <authorList>
            <person name="Magalhaes I.L.F."/>
            <person name="Oliveira U."/>
            <person name="Santos F.R."/>
            <person name="Vidigal T.H.D.A."/>
            <person name="Brescovit A.D."/>
            <person name="Santos A.J."/>
        </authorList>
    </citation>
    <scope>NUCLEOTIDE SEQUENCE</scope>
    <source>
        <tissue evidence="1">Shoot tissue taken approximately 20 cm above the soil surface</tissue>
    </source>
</reference>